<evidence type="ECO:0000256" key="1">
    <source>
        <dbReference type="ARBA" id="ARBA00004496"/>
    </source>
</evidence>
<feature type="region of interest" description="Disordered" evidence="4">
    <location>
        <begin position="254"/>
        <end position="286"/>
    </location>
</feature>
<feature type="compositionally biased region" description="Polar residues" evidence="4">
    <location>
        <begin position="314"/>
        <end position="329"/>
    </location>
</feature>
<feature type="compositionally biased region" description="Low complexity" evidence="4">
    <location>
        <begin position="475"/>
        <end position="486"/>
    </location>
</feature>
<dbReference type="InterPro" id="IPR022166">
    <property type="entry name" value="UBAP2/Lig"/>
</dbReference>
<dbReference type="Gene3D" id="1.10.8.10">
    <property type="entry name" value="DNA helicase RuvA subunit, C-terminal domain"/>
    <property type="match status" value="1"/>
</dbReference>
<feature type="compositionally biased region" description="Low complexity" evidence="4">
    <location>
        <begin position="437"/>
        <end position="450"/>
    </location>
</feature>
<dbReference type="AlphaFoldDB" id="A0A0A9ZHH9"/>
<feature type="compositionally biased region" description="Polar residues" evidence="4">
    <location>
        <begin position="189"/>
        <end position="203"/>
    </location>
</feature>
<dbReference type="EMBL" id="GBHO01011511">
    <property type="protein sequence ID" value="JAG32093.1"/>
    <property type="molecule type" value="Transcribed_RNA"/>
</dbReference>
<feature type="region of interest" description="Disordered" evidence="4">
    <location>
        <begin position="310"/>
        <end position="333"/>
    </location>
</feature>
<evidence type="ECO:0000313" key="5">
    <source>
        <dbReference type="EMBL" id="JAG32093.1"/>
    </source>
</evidence>
<gene>
    <name evidence="6" type="primary">Ubap2_1</name>
    <name evidence="5" type="synonym">Ubap2_0</name>
    <name evidence="5" type="ORF">CM83_51374</name>
    <name evidence="6" type="ORF">CM83_51375</name>
</gene>
<evidence type="ECO:0000256" key="4">
    <source>
        <dbReference type="SAM" id="MobiDB-lite"/>
    </source>
</evidence>
<feature type="compositionally biased region" description="Low complexity" evidence="4">
    <location>
        <begin position="392"/>
        <end position="412"/>
    </location>
</feature>
<keyword evidence="2" id="KW-0963">Cytoplasm</keyword>
<dbReference type="Pfam" id="PF12478">
    <property type="entry name" value="UBAP2-Lig"/>
    <property type="match status" value="1"/>
</dbReference>
<comment type="subcellular location">
    <subcellularLocation>
        <location evidence="1">Cytoplasm</location>
    </subcellularLocation>
</comment>
<dbReference type="EMBL" id="GBHO01001874">
    <property type="protein sequence ID" value="JAG41730.1"/>
    <property type="molecule type" value="Transcribed_RNA"/>
</dbReference>
<reference evidence="6" key="1">
    <citation type="journal article" date="2014" name="PLoS ONE">
        <title>Transcriptome-Based Identification of ABC Transporters in the Western Tarnished Plant Bug Lygus hesperus.</title>
        <authorList>
            <person name="Hull J.J."/>
            <person name="Chaney K."/>
            <person name="Geib S.M."/>
            <person name="Fabrick J.A."/>
            <person name="Brent C.S."/>
            <person name="Walsh D."/>
            <person name="Lavine L.C."/>
        </authorList>
    </citation>
    <scope>NUCLEOTIDE SEQUENCE</scope>
</reference>
<dbReference type="PANTHER" id="PTHR16308">
    <property type="entry name" value="UBIQUITIN ASSOCIATED PROTEIN 2-LIKE/LINGERER"/>
    <property type="match status" value="1"/>
</dbReference>
<sequence length="665" mass="72393">MVKQKNKEEPLIAPLKVNDQKSKPTADQMRIAQILDKKAVDTSIKQKLKQVMDATQRSADEVYVALHDTDFDVNRAVDLLIEGDSLADWRTSEKKKKKLQELKEKKTDDNPVMPDVNEEASKDSRNNSFRGRGDDRRGPGRGRGSRITDRRQRGSNEESSSFRGRGSQGRGRRGQKMTPGGTLVFERSNMGQEQSNPGLQPATTIKNRWERPLIHNAGEDWDTEEFTGSLSHTQIFTSSAKRDLKKVEVVVEEPKTPPNFPGGMTGSPKSLPTPLPQPSSMVQSHSPQTFGPHEMGFGQVNTTFMKREALPQQEVRSPNQDTLSNSPSESHSDYAYHLSNYASKPDLHIPTIEEKKPVPSKIPTSAVEMPPEMKSSLQFLDIQFGAMDIGPSASEVTSSESHSNISSQNASTTNLIPPSSITSSASMTQLIANNSISSSTSSNNLVQTSNISNPTSGNIIGPNSIPSVTGVGHLTPTNNPTGTNVNHLVNSTMPSGGVSHMMGHNNMTGSNHLLGPSGLSSGPPGNQTQGRFMTPGQSYATNLPYSFITTPSGASGHQYESRAHETNTSIPPPLITQPPHLPPFKQNGPKGAIVANLPPGSLVGNQYIVGQSNVPYFPHHPIYYYEEVPPVMNNQQRLAHHMSTGYDVSYQSTSPATRDGVHYNV</sequence>
<dbReference type="GO" id="GO:0005634">
    <property type="term" value="C:nucleus"/>
    <property type="evidence" value="ECO:0007669"/>
    <property type="project" value="TreeGrafter"/>
</dbReference>
<organism evidence="6">
    <name type="scientific">Lygus hesperus</name>
    <name type="common">Western plant bug</name>
    <dbReference type="NCBI Taxonomy" id="30085"/>
    <lineage>
        <taxon>Eukaryota</taxon>
        <taxon>Metazoa</taxon>
        <taxon>Ecdysozoa</taxon>
        <taxon>Arthropoda</taxon>
        <taxon>Hexapoda</taxon>
        <taxon>Insecta</taxon>
        <taxon>Pterygota</taxon>
        <taxon>Neoptera</taxon>
        <taxon>Paraneoptera</taxon>
        <taxon>Hemiptera</taxon>
        <taxon>Heteroptera</taxon>
        <taxon>Panheteroptera</taxon>
        <taxon>Cimicomorpha</taxon>
        <taxon>Miridae</taxon>
        <taxon>Mirini</taxon>
        <taxon>Lygus</taxon>
    </lineage>
</organism>
<dbReference type="CDD" id="cd14277">
    <property type="entry name" value="UBA_UBP2_like"/>
    <property type="match status" value="1"/>
</dbReference>
<protein>
    <submittedName>
        <fullName evidence="6">Ubiquitin-associated protein 2</fullName>
    </submittedName>
</protein>
<dbReference type="PANTHER" id="PTHR16308:SF13">
    <property type="entry name" value="PROTEIN LINGERER"/>
    <property type="match status" value="1"/>
</dbReference>
<dbReference type="GO" id="GO:0005737">
    <property type="term" value="C:cytoplasm"/>
    <property type="evidence" value="ECO:0007669"/>
    <property type="project" value="UniProtKB-SubCell"/>
</dbReference>
<dbReference type="InterPro" id="IPR009060">
    <property type="entry name" value="UBA-like_sf"/>
</dbReference>
<accession>A0A0A9ZHH9</accession>
<keyword evidence="3" id="KW-0597">Phosphoprotein</keyword>
<dbReference type="InterPro" id="IPR051833">
    <property type="entry name" value="TC-DDR_regulator"/>
</dbReference>
<feature type="compositionally biased region" description="Basic and acidic residues" evidence="4">
    <location>
        <begin position="1"/>
        <end position="10"/>
    </location>
</feature>
<feature type="region of interest" description="Disordered" evidence="4">
    <location>
        <begin position="1"/>
        <end position="25"/>
    </location>
</feature>
<feature type="compositionally biased region" description="Basic and acidic residues" evidence="4">
    <location>
        <begin position="99"/>
        <end position="109"/>
    </location>
</feature>
<evidence type="ECO:0000313" key="6">
    <source>
        <dbReference type="EMBL" id="JAG41730.1"/>
    </source>
</evidence>
<feature type="region of interest" description="Disordered" evidence="4">
    <location>
        <begin position="391"/>
        <end position="421"/>
    </location>
</feature>
<evidence type="ECO:0000256" key="2">
    <source>
        <dbReference type="ARBA" id="ARBA00022490"/>
    </source>
</evidence>
<feature type="compositionally biased region" description="Basic and acidic residues" evidence="4">
    <location>
        <begin position="146"/>
        <end position="156"/>
    </location>
</feature>
<feature type="region of interest" description="Disordered" evidence="4">
    <location>
        <begin position="437"/>
        <end position="531"/>
    </location>
</feature>
<evidence type="ECO:0000256" key="3">
    <source>
        <dbReference type="ARBA" id="ARBA00022553"/>
    </source>
</evidence>
<feature type="compositionally biased region" description="Basic and acidic residues" evidence="4">
    <location>
        <begin position="119"/>
        <end position="138"/>
    </location>
</feature>
<proteinExistence type="predicted"/>
<feature type="region of interest" description="Disordered" evidence="4">
    <location>
        <begin position="92"/>
        <end position="203"/>
    </location>
</feature>
<dbReference type="SUPFAM" id="SSF46934">
    <property type="entry name" value="UBA-like"/>
    <property type="match status" value="1"/>
</dbReference>
<name>A0A0A9ZHH9_LYGHE</name>
<feature type="compositionally biased region" description="Low complexity" evidence="4">
    <location>
        <begin position="513"/>
        <end position="525"/>
    </location>
</feature>
<reference evidence="6" key="2">
    <citation type="submission" date="2014-07" db="EMBL/GenBank/DDBJ databases">
        <authorList>
            <person name="Hull J."/>
        </authorList>
    </citation>
    <scope>NUCLEOTIDE SEQUENCE</scope>
</reference>